<feature type="domain" description="AAA ATPase AAA+ lid" evidence="7">
    <location>
        <begin position="147"/>
        <end position="178"/>
    </location>
</feature>
<evidence type="ECO:0000256" key="2">
    <source>
        <dbReference type="ARBA" id="ARBA00022741"/>
    </source>
</evidence>
<evidence type="ECO:0000256" key="3">
    <source>
        <dbReference type="ARBA" id="ARBA00022840"/>
    </source>
</evidence>
<dbReference type="InterPro" id="IPR003959">
    <property type="entry name" value="ATPase_AAA_core"/>
</dbReference>
<dbReference type="Gene3D" id="3.40.50.300">
    <property type="entry name" value="P-loop containing nucleotide triphosphate hydrolases"/>
    <property type="match status" value="1"/>
</dbReference>
<comment type="similarity">
    <text evidence="5">Belongs to the AAA ATPase family.</text>
</comment>
<dbReference type="EMBL" id="HACM01001507">
    <property type="protein sequence ID" value="CRZ01949.1"/>
    <property type="molecule type" value="Transcribed_RNA"/>
</dbReference>
<dbReference type="SUPFAM" id="SSF52540">
    <property type="entry name" value="P-loop containing nucleoside triphosphate hydrolases"/>
    <property type="match status" value="1"/>
</dbReference>
<evidence type="ECO:0000256" key="4">
    <source>
        <dbReference type="ARBA" id="ARBA00023235"/>
    </source>
</evidence>
<dbReference type="Pfam" id="PF00004">
    <property type="entry name" value="AAA"/>
    <property type="match status" value="1"/>
</dbReference>
<dbReference type="InterPro" id="IPR003960">
    <property type="entry name" value="ATPase_AAA_CS"/>
</dbReference>
<sequence>MFAKAIASEIESTFFSISSSSLTSKYLGQGEKLVRTLFDVAQERQPSIIFIDEVDSVLSTRGSSSEHEASRRLKTEFLIRFDGVGSNPDDQILIIAATNLPQELDEAVLRRFARRFYIGNPEPAARRYLIISLLEKNRHVHDLSKNDIQEVVKLTDGYSSSDITELCKEASMWPIRELALIKSTKPHVADIPPIKMEHFRRALLAVKRTTSQTSLDGFLTWNRLYGSNLAGIESMGDGSSRE</sequence>
<dbReference type="InterPro" id="IPR027417">
    <property type="entry name" value="P-loop_NTPase"/>
</dbReference>
<organism evidence="8">
    <name type="scientific">Spongospora subterranea</name>
    <dbReference type="NCBI Taxonomy" id="70186"/>
    <lineage>
        <taxon>Eukaryota</taxon>
        <taxon>Sar</taxon>
        <taxon>Rhizaria</taxon>
        <taxon>Endomyxa</taxon>
        <taxon>Phytomyxea</taxon>
        <taxon>Plasmodiophorida</taxon>
        <taxon>Plasmodiophoridae</taxon>
        <taxon>Spongospora</taxon>
    </lineage>
</organism>
<dbReference type="GO" id="GO:0016853">
    <property type="term" value="F:isomerase activity"/>
    <property type="evidence" value="ECO:0007669"/>
    <property type="project" value="UniProtKB-KW"/>
</dbReference>
<dbReference type="PANTHER" id="PTHR23074:SF86">
    <property type="entry name" value="SPASTIN"/>
    <property type="match status" value="1"/>
</dbReference>
<dbReference type="InterPro" id="IPR050304">
    <property type="entry name" value="MT-severing_AAA_ATPase"/>
</dbReference>
<proteinExistence type="inferred from homology"/>
<dbReference type="GO" id="GO:0016887">
    <property type="term" value="F:ATP hydrolysis activity"/>
    <property type="evidence" value="ECO:0007669"/>
    <property type="project" value="InterPro"/>
</dbReference>
<keyword evidence="4" id="KW-0413">Isomerase</keyword>
<dbReference type="Pfam" id="PF17862">
    <property type="entry name" value="AAA_lid_3"/>
    <property type="match status" value="1"/>
</dbReference>
<dbReference type="GO" id="GO:0005524">
    <property type="term" value="F:ATP binding"/>
    <property type="evidence" value="ECO:0007669"/>
    <property type="project" value="UniProtKB-KW"/>
</dbReference>
<keyword evidence="2 5" id="KW-0547">Nucleotide-binding</keyword>
<feature type="domain" description="ATPase AAA-type core" evidence="6">
    <location>
        <begin position="1"/>
        <end position="119"/>
    </location>
</feature>
<dbReference type="PANTHER" id="PTHR23074">
    <property type="entry name" value="AAA DOMAIN-CONTAINING"/>
    <property type="match status" value="1"/>
</dbReference>
<evidence type="ECO:0008006" key="9">
    <source>
        <dbReference type="Google" id="ProtNLM"/>
    </source>
</evidence>
<evidence type="ECO:0000259" key="6">
    <source>
        <dbReference type="Pfam" id="PF00004"/>
    </source>
</evidence>
<keyword evidence="1" id="KW-0493">Microtubule</keyword>
<name>A0A0H5R256_9EUKA</name>
<dbReference type="FunFam" id="1.10.8.60:FF:000022">
    <property type="entry name" value="Fidgetin like 1"/>
    <property type="match status" value="1"/>
</dbReference>
<dbReference type="PROSITE" id="PS00674">
    <property type="entry name" value="AAA"/>
    <property type="match status" value="1"/>
</dbReference>
<dbReference type="GO" id="GO:0000226">
    <property type="term" value="P:microtubule cytoskeleton organization"/>
    <property type="evidence" value="ECO:0007669"/>
    <property type="project" value="UniProtKB-ARBA"/>
</dbReference>
<evidence type="ECO:0000259" key="7">
    <source>
        <dbReference type="Pfam" id="PF17862"/>
    </source>
</evidence>
<evidence type="ECO:0000313" key="8">
    <source>
        <dbReference type="EMBL" id="CRZ01949.1"/>
    </source>
</evidence>
<dbReference type="InterPro" id="IPR041569">
    <property type="entry name" value="AAA_lid_3"/>
</dbReference>
<evidence type="ECO:0000256" key="5">
    <source>
        <dbReference type="RuleBase" id="RU003651"/>
    </source>
</evidence>
<evidence type="ECO:0000256" key="1">
    <source>
        <dbReference type="ARBA" id="ARBA00022701"/>
    </source>
</evidence>
<dbReference type="Gene3D" id="1.10.8.60">
    <property type="match status" value="1"/>
</dbReference>
<dbReference type="AlphaFoldDB" id="A0A0H5R256"/>
<dbReference type="GO" id="GO:0005874">
    <property type="term" value="C:microtubule"/>
    <property type="evidence" value="ECO:0007669"/>
    <property type="project" value="UniProtKB-KW"/>
</dbReference>
<reference evidence="8" key="1">
    <citation type="submission" date="2015-04" db="EMBL/GenBank/DDBJ databases">
        <title>The genome sequence of the plant pathogenic Rhizarian Plasmodiophora brassicae reveals insights in its biotrophic life cycle and the origin of chitin synthesis.</title>
        <authorList>
            <person name="Schwelm A."/>
            <person name="Fogelqvist J."/>
            <person name="Knaust A."/>
            <person name="Julke S."/>
            <person name="Lilja T."/>
            <person name="Dhandapani V."/>
            <person name="Bonilla-Rosso G."/>
            <person name="Karlsson M."/>
            <person name="Shevchenko A."/>
            <person name="Choi S.R."/>
            <person name="Kim H.G."/>
            <person name="Park J.Y."/>
            <person name="Lim Y.P."/>
            <person name="Ludwig-Muller J."/>
            <person name="Dixelius C."/>
        </authorList>
    </citation>
    <scope>NUCLEOTIDE SEQUENCE</scope>
    <source>
        <tissue evidence="8">Potato root galls</tissue>
    </source>
</reference>
<keyword evidence="3 5" id="KW-0067">ATP-binding</keyword>
<accession>A0A0H5R256</accession>
<protein>
    <recommendedName>
        <fullName evidence="9">AAA+ ATPase domain-containing protein</fullName>
    </recommendedName>
</protein>